<dbReference type="InterPro" id="IPR050991">
    <property type="entry name" value="ECM_Regulatory_Proteins"/>
</dbReference>
<keyword evidence="3" id="KW-0245">EGF-like domain</keyword>
<evidence type="ECO:0000313" key="10">
    <source>
        <dbReference type="EMBL" id="KAF5890485.1"/>
    </source>
</evidence>
<dbReference type="NCBIfam" id="NF040941">
    <property type="entry name" value="GGGWT_bact"/>
    <property type="match status" value="1"/>
</dbReference>
<dbReference type="GO" id="GO:0030155">
    <property type="term" value="P:regulation of cell adhesion"/>
    <property type="evidence" value="ECO:0007669"/>
    <property type="project" value="TreeGrafter"/>
</dbReference>
<evidence type="ECO:0000256" key="5">
    <source>
        <dbReference type="ARBA" id="ARBA00022737"/>
    </source>
</evidence>
<keyword evidence="2" id="KW-0272">Extracellular matrix</keyword>
<name>A0A8J4T7V5_CLAMG</name>
<evidence type="ECO:0000256" key="6">
    <source>
        <dbReference type="ARBA" id="ARBA00023157"/>
    </source>
</evidence>
<dbReference type="InterPro" id="IPR036116">
    <property type="entry name" value="FN3_sf"/>
</dbReference>
<evidence type="ECO:0000256" key="3">
    <source>
        <dbReference type="ARBA" id="ARBA00022536"/>
    </source>
</evidence>
<evidence type="ECO:0000256" key="1">
    <source>
        <dbReference type="ARBA" id="ARBA00004498"/>
    </source>
</evidence>
<dbReference type="PROSITE" id="PS50853">
    <property type="entry name" value="FN3"/>
    <property type="match status" value="3"/>
</dbReference>
<dbReference type="SMART" id="SM00186">
    <property type="entry name" value="FBG"/>
    <property type="match status" value="1"/>
</dbReference>
<dbReference type="GO" id="GO:0005615">
    <property type="term" value="C:extracellular space"/>
    <property type="evidence" value="ECO:0007669"/>
    <property type="project" value="TreeGrafter"/>
</dbReference>
<sequence>MWEKVRAEIDGYILAYSSAEGSSEEIHVGADATSYQLTSLKPGVLYTIFLWAYKGSRMSKKISSEAETELDAPTNVLVREVTEDSARVSWDRVQAEIDGYILSYSSADGSSDEVQVEADSTSYQFSHLRPGVAYTVYIWAIKGSRSSRKATTKTETEIDAPRNLKAFDVMRNSAAITWKPPQAQIDGYIISYRPEDDSRQTVEKNCMAGQDRFSLSGLATGKKYIVTLIAYRGSKRSKVVETIFVTGVAYPFPMDCTQIMSNGNMKSGVYTIYVANDQKKPMQVYCDMTTDGGGWIVFQKRNSGKLSFMKRWRQYVEGFGELTDEFWLGLANIHALTNTSTMYEVRFDLGLGSEHAYAIYDDFKIGSAKQKFKLTIGNYRGNAGDAMTYHQGRSFTTIDSDNDIALVAYLPTLIVMNMT</sequence>
<feature type="domain" description="Fibronectin type-III" evidence="8">
    <location>
        <begin position="72"/>
        <end position="161"/>
    </location>
</feature>
<evidence type="ECO:0000313" key="11">
    <source>
        <dbReference type="Proteomes" id="UP000727407"/>
    </source>
</evidence>
<dbReference type="SUPFAM" id="SSF49265">
    <property type="entry name" value="Fibronectin type III"/>
    <property type="match status" value="2"/>
</dbReference>
<dbReference type="SUPFAM" id="SSF56496">
    <property type="entry name" value="Fibrinogen C-terminal domain-like"/>
    <property type="match status" value="1"/>
</dbReference>
<keyword evidence="5" id="KW-0677">Repeat</keyword>
<accession>A0A8J4T7V5</accession>
<dbReference type="Pfam" id="PF00147">
    <property type="entry name" value="Fibrinogen_C"/>
    <property type="match status" value="1"/>
</dbReference>
<dbReference type="InterPro" id="IPR003961">
    <property type="entry name" value="FN3_dom"/>
</dbReference>
<dbReference type="Pfam" id="PF00041">
    <property type="entry name" value="fn3"/>
    <property type="match status" value="3"/>
</dbReference>
<dbReference type="CDD" id="cd00063">
    <property type="entry name" value="FN3"/>
    <property type="match status" value="3"/>
</dbReference>
<keyword evidence="7" id="KW-0325">Glycoprotein</keyword>
<dbReference type="FunFam" id="2.60.40.10:FF:000099">
    <property type="entry name" value="Fibronectin 1"/>
    <property type="match status" value="1"/>
</dbReference>
<dbReference type="SMART" id="SM00060">
    <property type="entry name" value="FN3"/>
    <property type="match status" value="2"/>
</dbReference>
<comment type="subcellular location">
    <subcellularLocation>
        <location evidence="1">Secreted</location>
        <location evidence="1">Extracellular space</location>
        <location evidence="1">Extracellular matrix</location>
    </subcellularLocation>
</comment>
<dbReference type="OrthoDB" id="2154780at2759"/>
<dbReference type="PROSITE" id="PS51406">
    <property type="entry name" value="FIBRINOGEN_C_2"/>
    <property type="match status" value="1"/>
</dbReference>
<feature type="domain" description="Fibronectin type-III" evidence="8">
    <location>
        <begin position="162"/>
        <end position="251"/>
    </location>
</feature>
<evidence type="ECO:0000256" key="2">
    <source>
        <dbReference type="ARBA" id="ARBA00022530"/>
    </source>
</evidence>
<dbReference type="InterPro" id="IPR014716">
    <property type="entry name" value="Fibrinogen_a/b/g_C_1"/>
</dbReference>
<dbReference type="PANTHER" id="PTHR46708:SF12">
    <property type="entry name" value="TENASCIN N"/>
    <property type="match status" value="1"/>
</dbReference>
<dbReference type="Gene3D" id="3.90.215.10">
    <property type="entry name" value="Gamma Fibrinogen, chain A, domain 1"/>
    <property type="match status" value="1"/>
</dbReference>
<organism evidence="10 11">
    <name type="scientific">Clarias magur</name>
    <name type="common">Asian catfish</name>
    <name type="synonym">Macropteronotus magur</name>
    <dbReference type="NCBI Taxonomy" id="1594786"/>
    <lineage>
        <taxon>Eukaryota</taxon>
        <taxon>Metazoa</taxon>
        <taxon>Chordata</taxon>
        <taxon>Craniata</taxon>
        <taxon>Vertebrata</taxon>
        <taxon>Euteleostomi</taxon>
        <taxon>Actinopterygii</taxon>
        <taxon>Neopterygii</taxon>
        <taxon>Teleostei</taxon>
        <taxon>Ostariophysi</taxon>
        <taxon>Siluriformes</taxon>
        <taxon>Clariidae</taxon>
        <taxon>Clarias</taxon>
    </lineage>
</organism>
<proteinExistence type="predicted"/>
<gene>
    <name evidence="10" type="primary">tnn</name>
    <name evidence="10" type="ORF">DAT39_019799</name>
</gene>
<evidence type="ECO:0000259" key="8">
    <source>
        <dbReference type="PROSITE" id="PS50853"/>
    </source>
</evidence>
<dbReference type="Gene3D" id="2.60.40.10">
    <property type="entry name" value="Immunoglobulins"/>
    <property type="match status" value="3"/>
</dbReference>
<dbReference type="Proteomes" id="UP000727407">
    <property type="component" value="Unassembled WGS sequence"/>
</dbReference>
<dbReference type="InterPro" id="IPR036056">
    <property type="entry name" value="Fibrinogen-like_C"/>
</dbReference>
<dbReference type="InterPro" id="IPR002181">
    <property type="entry name" value="Fibrinogen_a/b/g_C_dom"/>
</dbReference>
<comment type="caution">
    <text evidence="10">The sequence shown here is derived from an EMBL/GenBank/DDBJ whole genome shotgun (WGS) entry which is preliminary data.</text>
</comment>
<protein>
    <submittedName>
        <fullName evidence="10">Tenascin-N isoform X3</fullName>
    </submittedName>
</protein>
<feature type="domain" description="Fibrinogen C-terminal" evidence="9">
    <location>
        <begin position="247"/>
        <end position="419"/>
    </location>
</feature>
<dbReference type="PANTHER" id="PTHR46708">
    <property type="entry name" value="TENASCIN"/>
    <property type="match status" value="1"/>
</dbReference>
<dbReference type="CDD" id="cd00087">
    <property type="entry name" value="FReD"/>
    <property type="match status" value="1"/>
</dbReference>
<evidence type="ECO:0000256" key="4">
    <source>
        <dbReference type="ARBA" id="ARBA00022729"/>
    </source>
</evidence>
<keyword evidence="11" id="KW-1185">Reference proteome</keyword>
<evidence type="ECO:0000259" key="9">
    <source>
        <dbReference type="PROSITE" id="PS51406"/>
    </source>
</evidence>
<dbReference type="AlphaFoldDB" id="A0A8J4T7V5"/>
<dbReference type="GO" id="GO:0098966">
    <property type="term" value="C:perisynaptic extracellular matrix"/>
    <property type="evidence" value="ECO:0007669"/>
    <property type="project" value="TreeGrafter"/>
</dbReference>
<keyword evidence="4" id="KW-0732">Signal</keyword>
<reference evidence="10" key="1">
    <citation type="submission" date="2020-07" db="EMBL/GenBank/DDBJ databases">
        <title>Clarias magur genome sequencing, assembly and annotation.</title>
        <authorList>
            <person name="Kushwaha B."/>
            <person name="Kumar R."/>
            <person name="Das P."/>
            <person name="Joshi C.G."/>
            <person name="Kumar D."/>
            <person name="Nagpure N.S."/>
            <person name="Pandey M."/>
            <person name="Agarwal S."/>
            <person name="Srivastava S."/>
            <person name="Singh M."/>
            <person name="Sahoo L."/>
            <person name="Jayasankar P."/>
            <person name="Meher P.K."/>
            <person name="Koringa P.G."/>
            <person name="Iquebal M.A."/>
            <person name="Das S.P."/>
            <person name="Bit A."/>
            <person name="Patnaik S."/>
            <person name="Patel N."/>
            <person name="Shah T.M."/>
            <person name="Hinsu A."/>
            <person name="Jena J.K."/>
        </authorList>
    </citation>
    <scope>NUCLEOTIDE SEQUENCE</scope>
    <source>
        <strain evidence="10">CIFAMagur01</strain>
        <tissue evidence="10">Testis</tissue>
    </source>
</reference>
<evidence type="ECO:0000256" key="7">
    <source>
        <dbReference type="ARBA" id="ARBA00023180"/>
    </source>
</evidence>
<keyword evidence="6" id="KW-1015">Disulfide bond</keyword>
<feature type="domain" description="Fibronectin type-III" evidence="8">
    <location>
        <begin position="1"/>
        <end position="71"/>
    </location>
</feature>
<dbReference type="EMBL" id="QNUK01000679">
    <property type="protein sequence ID" value="KAF5890485.1"/>
    <property type="molecule type" value="Genomic_DNA"/>
</dbReference>
<dbReference type="InterPro" id="IPR013783">
    <property type="entry name" value="Ig-like_fold"/>
</dbReference>
<keyword evidence="2" id="KW-0964">Secreted</keyword>